<feature type="domain" description="UspA" evidence="1">
    <location>
        <begin position="1"/>
        <end position="139"/>
    </location>
</feature>
<gene>
    <name evidence="2" type="ORF">ESB13_03785</name>
</gene>
<reference evidence="2 3" key="1">
    <citation type="submission" date="2019-01" db="EMBL/GenBank/DDBJ databases">
        <title>Filimonas sp. strain TTM-71.</title>
        <authorList>
            <person name="Chen W.-M."/>
        </authorList>
    </citation>
    <scope>NUCLEOTIDE SEQUENCE [LARGE SCALE GENOMIC DNA]</scope>
    <source>
        <strain evidence="2 3">TTM-71</strain>
    </source>
</reference>
<evidence type="ECO:0000313" key="3">
    <source>
        <dbReference type="Proteomes" id="UP000290545"/>
    </source>
</evidence>
<name>A0A4Q1D996_9BACT</name>
<organism evidence="2 3">
    <name type="scientific">Filimonas effusa</name>
    <dbReference type="NCBI Taxonomy" id="2508721"/>
    <lineage>
        <taxon>Bacteria</taxon>
        <taxon>Pseudomonadati</taxon>
        <taxon>Bacteroidota</taxon>
        <taxon>Chitinophagia</taxon>
        <taxon>Chitinophagales</taxon>
        <taxon>Chitinophagaceae</taxon>
        <taxon>Filimonas</taxon>
    </lineage>
</organism>
<evidence type="ECO:0000313" key="2">
    <source>
        <dbReference type="EMBL" id="RXK85942.1"/>
    </source>
</evidence>
<dbReference type="AlphaFoldDB" id="A0A4Q1D996"/>
<sequence>MIPTILVITNISPSSQNALNYTCQLFQNQQARIIVLRIFALTSGFAGDGLAMAAMAETVASHEKWLEIEKASVMEAFPGLDIETRMVAGTFDETLREQIALENAAAVVFGEEGDHNALLSWDNYVLNAFIDLPVPVLLVPAGARFKTVSHIAFACNYKRENLHGPVDTLKKMMTRLNCQLHFVHVTPENKGLSAEEQTWKQRWQNELHEYPVYFDELEDNDVVTALDRFCESREVDLLAIRPHRAGIWASIFDKSQTREIVNLNKLPVLALRSTP</sequence>
<evidence type="ECO:0000259" key="1">
    <source>
        <dbReference type="Pfam" id="PF00582"/>
    </source>
</evidence>
<dbReference type="OrthoDB" id="9788959at2"/>
<dbReference type="Pfam" id="PF00582">
    <property type="entry name" value="Usp"/>
    <property type="match status" value="1"/>
</dbReference>
<comment type="caution">
    <text evidence="2">The sequence shown here is derived from an EMBL/GenBank/DDBJ whole genome shotgun (WGS) entry which is preliminary data.</text>
</comment>
<dbReference type="EMBL" id="SDHZ01000001">
    <property type="protein sequence ID" value="RXK85942.1"/>
    <property type="molecule type" value="Genomic_DNA"/>
</dbReference>
<proteinExistence type="predicted"/>
<dbReference type="Proteomes" id="UP000290545">
    <property type="component" value="Unassembled WGS sequence"/>
</dbReference>
<dbReference type="SUPFAM" id="SSF52402">
    <property type="entry name" value="Adenine nucleotide alpha hydrolases-like"/>
    <property type="match status" value="2"/>
</dbReference>
<protein>
    <submittedName>
        <fullName evidence="2">Universal stress protein</fullName>
    </submittedName>
</protein>
<accession>A0A4Q1D996</accession>
<dbReference type="InterPro" id="IPR006016">
    <property type="entry name" value="UspA"/>
</dbReference>
<keyword evidence="3" id="KW-1185">Reference proteome</keyword>
<dbReference type="Gene3D" id="3.40.50.12370">
    <property type="match status" value="1"/>
</dbReference>
<dbReference type="RefSeq" id="WP_129001693.1">
    <property type="nucleotide sequence ID" value="NZ_SDHZ01000001.1"/>
</dbReference>
<dbReference type="CDD" id="cd00293">
    <property type="entry name" value="USP-like"/>
    <property type="match status" value="1"/>
</dbReference>